<dbReference type="AlphaFoldDB" id="B4PPR5"/>
<dbReference type="InterPro" id="IPR009003">
    <property type="entry name" value="Peptidase_S1_PA"/>
</dbReference>
<keyword evidence="6" id="KW-1185">Reference proteome</keyword>
<dbReference type="KEGG" id="dya:Dyak_GE25680"/>
<dbReference type="SMART" id="SM00020">
    <property type="entry name" value="Tryp_SPc"/>
    <property type="match status" value="1"/>
</dbReference>
<keyword evidence="1" id="KW-1015">Disulfide bond</keyword>
<feature type="chain" id="PRO_5006459097" description="Peptidase S1 domain-containing protein" evidence="3">
    <location>
        <begin position="23"/>
        <end position="260"/>
    </location>
</feature>
<accession>B4PPR5</accession>
<name>B4PPR5_DROYA</name>
<dbReference type="SMR" id="B4PPR5"/>
<reference evidence="5 6" key="2">
    <citation type="journal article" date="2007" name="PLoS Biol.">
        <title>Principles of genome evolution in the Drosophila melanogaster species group.</title>
        <authorList>
            <person name="Ranz J.M."/>
            <person name="Maurin D."/>
            <person name="Chan Y.S."/>
            <person name="von Grotthuss M."/>
            <person name="Hillier L.W."/>
            <person name="Roote J."/>
            <person name="Ashburner M."/>
            <person name="Bergman C.M."/>
        </authorList>
    </citation>
    <scope>NUCLEOTIDE SEQUENCE [LARGE SCALE GENOMIC DNA]</scope>
    <source>
        <strain evidence="6">Tai18E2 / Tucson 14021-0261.01</strain>
    </source>
</reference>
<proteinExistence type="inferred from homology"/>
<dbReference type="MEROPS" id="S01.A18"/>
<feature type="domain" description="Peptidase S1" evidence="4">
    <location>
        <begin position="31"/>
        <end position="259"/>
    </location>
</feature>
<dbReference type="GO" id="GO:0004252">
    <property type="term" value="F:serine-type endopeptidase activity"/>
    <property type="evidence" value="ECO:0007669"/>
    <property type="project" value="InterPro"/>
</dbReference>
<dbReference type="InterPro" id="IPR043504">
    <property type="entry name" value="Peptidase_S1_PA_chymotrypsin"/>
</dbReference>
<evidence type="ECO:0000256" key="1">
    <source>
        <dbReference type="ARBA" id="ARBA00023157"/>
    </source>
</evidence>
<dbReference type="HOGENOM" id="CLU_006842_10_0_1"/>
<evidence type="ECO:0000256" key="3">
    <source>
        <dbReference type="SAM" id="SignalP"/>
    </source>
</evidence>
<comment type="similarity">
    <text evidence="2">Belongs to the peptidase S1 family. CLIP subfamily.</text>
</comment>
<dbReference type="EMBL" id="CM000160">
    <property type="protein sequence ID" value="EDW96165.2"/>
    <property type="molecule type" value="Genomic_DNA"/>
</dbReference>
<dbReference type="Proteomes" id="UP000002282">
    <property type="component" value="Chromosome 3R"/>
</dbReference>
<protein>
    <recommendedName>
        <fullName evidence="4">Peptidase S1 domain-containing protein</fullName>
    </recommendedName>
</protein>
<dbReference type="FunFam" id="2.40.10.10:FF:000068">
    <property type="entry name" value="transmembrane protease serine 2"/>
    <property type="match status" value="1"/>
</dbReference>
<dbReference type="OrthoDB" id="6732254at2759"/>
<evidence type="ECO:0000313" key="6">
    <source>
        <dbReference type="Proteomes" id="UP000002282"/>
    </source>
</evidence>
<dbReference type="SUPFAM" id="SSF50494">
    <property type="entry name" value="Trypsin-like serine proteases"/>
    <property type="match status" value="1"/>
</dbReference>
<keyword evidence="3" id="KW-0732">Signal</keyword>
<gene>
    <name evidence="5" type="primary">Dyak\GE25680</name>
    <name evidence="5" type="synonym">dyak_GLEANR_9290</name>
    <name evidence="5" type="synonym">GE25680</name>
    <name evidence="5" type="ORF">Dyak_GE25680</name>
</gene>
<dbReference type="PROSITE" id="PS00134">
    <property type="entry name" value="TRYPSIN_HIS"/>
    <property type="match status" value="1"/>
</dbReference>
<feature type="signal peptide" evidence="3">
    <location>
        <begin position="1"/>
        <end position="22"/>
    </location>
</feature>
<dbReference type="GO" id="GO:0006508">
    <property type="term" value="P:proteolysis"/>
    <property type="evidence" value="ECO:0007669"/>
    <property type="project" value="InterPro"/>
</dbReference>
<reference evidence="5 6" key="1">
    <citation type="journal article" date="2007" name="Nature">
        <title>Evolution of genes and genomes on the Drosophila phylogeny.</title>
        <authorList>
            <consortium name="Drosophila 12 Genomes Consortium"/>
            <person name="Clark A.G."/>
            <person name="Eisen M.B."/>
            <person name="Smith D.R."/>
            <person name="Bergman C.M."/>
            <person name="Oliver B."/>
            <person name="Markow T.A."/>
            <person name="Kaufman T.C."/>
            <person name="Kellis M."/>
            <person name="Gelbart W."/>
            <person name="Iyer V.N."/>
            <person name="Pollard D.A."/>
            <person name="Sackton T.B."/>
            <person name="Larracuente A.M."/>
            <person name="Singh N.D."/>
            <person name="Abad J.P."/>
            <person name="Abt D.N."/>
            <person name="Adryan B."/>
            <person name="Aguade M."/>
            <person name="Akashi H."/>
            <person name="Anderson W.W."/>
            <person name="Aquadro C.F."/>
            <person name="Ardell D.H."/>
            <person name="Arguello R."/>
            <person name="Artieri C.G."/>
            <person name="Barbash D.A."/>
            <person name="Barker D."/>
            <person name="Barsanti P."/>
            <person name="Batterham P."/>
            <person name="Batzoglou S."/>
            <person name="Begun D."/>
            <person name="Bhutkar A."/>
            <person name="Blanco E."/>
            <person name="Bosak S.A."/>
            <person name="Bradley R.K."/>
            <person name="Brand A.D."/>
            <person name="Brent M.R."/>
            <person name="Brooks A.N."/>
            <person name="Brown R.H."/>
            <person name="Butlin R.K."/>
            <person name="Caggese C."/>
            <person name="Calvi B.R."/>
            <person name="Bernardo de Carvalho A."/>
            <person name="Caspi A."/>
            <person name="Castrezana S."/>
            <person name="Celniker S.E."/>
            <person name="Chang J.L."/>
            <person name="Chapple C."/>
            <person name="Chatterji S."/>
            <person name="Chinwalla A."/>
            <person name="Civetta A."/>
            <person name="Clifton S.W."/>
            <person name="Comeron J.M."/>
            <person name="Costello J.C."/>
            <person name="Coyne J.A."/>
            <person name="Daub J."/>
            <person name="David R.G."/>
            <person name="Delcher A.L."/>
            <person name="Delehaunty K."/>
            <person name="Do C.B."/>
            <person name="Ebling H."/>
            <person name="Edwards K."/>
            <person name="Eickbush T."/>
            <person name="Evans J.D."/>
            <person name="Filipski A."/>
            <person name="Findeiss S."/>
            <person name="Freyhult E."/>
            <person name="Fulton L."/>
            <person name="Fulton R."/>
            <person name="Garcia A.C."/>
            <person name="Gardiner A."/>
            <person name="Garfield D.A."/>
            <person name="Garvin B.E."/>
            <person name="Gibson G."/>
            <person name="Gilbert D."/>
            <person name="Gnerre S."/>
            <person name="Godfrey J."/>
            <person name="Good R."/>
            <person name="Gotea V."/>
            <person name="Gravely B."/>
            <person name="Greenberg A.J."/>
            <person name="Griffiths-Jones S."/>
            <person name="Gross S."/>
            <person name="Guigo R."/>
            <person name="Gustafson E.A."/>
            <person name="Haerty W."/>
            <person name="Hahn M.W."/>
            <person name="Halligan D.L."/>
            <person name="Halpern A.L."/>
            <person name="Halter G.M."/>
            <person name="Han M.V."/>
            <person name="Heger A."/>
            <person name="Hillier L."/>
            <person name="Hinrichs A.S."/>
            <person name="Holmes I."/>
            <person name="Hoskins R.A."/>
            <person name="Hubisz M.J."/>
            <person name="Hultmark D."/>
            <person name="Huntley M.A."/>
            <person name="Jaffe D.B."/>
            <person name="Jagadeeshan S."/>
            <person name="Jeck W.R."/>
            <person name="Johnson J."/>
            <person name="Jones C.D."/>
            <person name="Jordan W.C."/>
            <person name="Karpen G.H."/>
            <person name="Kataoka E."/>
            <person name="Keightley P.D."/>
            <person name="Kheradpour P."/>
            <person name="Kirkness E.F."/>
            <person name="Koerich L.B."/>
            <person name="Kristiansen K."/>
            <person name="Kudrna D."/>
            <person name="Kulathinal R.J."/>
            <person name="Kumar S."/>
            <person name="Kwok R."/>
            <person name="Lander E."/>
            <person name="Langley C.H."/>
            <person name="Lapoint R."/>
            <person name="Lazzaro B.P."/>
            <person name="Lee S.J."/>
            <person name="Levesque L."/>
            <person name="Li R."/>
            <person name="Lin C.F."/>
            <person name="Lin M.F."/>
            <person name="Lindblad-Toh K."/>
            <person name="Llopart A."/>
            <person name="Long M."/>
            <person name="Low L."/>
            <person name="Lozovsky E."/>
            <person name="Lu J."/>
            <person name="Luo M."/>
            <person name="Machado C.A."/>
            <person name="Makalowski W."/>
            <person name="Marzo M."/>
            <person name="Matsuda M."/>
            <person name="Matzkin L."/>
            <person name="McAllister B."/>
            <person name="McBride C.S."/>
            <person name="McKernan B."/>
            <person name="McKernan K."/>
            <person name="Mendez-Lago M."/>
            <person name="Minx P."/>
            <person name="Mollenhauer M.U."/>
            <person name="Montooth K."/>
            <person name="Mount S.M."/>
            <person name="Mu X."/>
            <person name="Myers E."/>
            <person name="Negre B."/>
            <person name="Newfeld S."/>
            <person name="Nielsen R."/>
            <person name="Noor M.A."/>
            <person name="O'Grady P."/>
            <person name="Pachter L."/>
            <person name="Papaceit M."/>
            <person name="Parisi M.J."/>
            <person name="Parisi M."/>
            <person name="Parts L."/>
            <person name="Pedersen J.S."/>
            <person name="Pesole G."/>
            <person name="Phillippy A.M."/>
            <person name="Ponting C.P."/>
            <person name="Pop M."/>
            <person name="Porcelli D."/>
            <person name="Powell J.R."/>
            <person name="Prohaska S."/>
            <person name="Pruitt K."/>
            <person name="Puig M."/>
            <person name="Quesneville H."/>
            <person name="Ram K.R."/>
            <person name="Rand D."/>
            <person name="Rasmussen M.D."/>
            <person name="Reed L.K."/>
            <person name="Reenan R."/>
            <person name="Reily A."/>
            <person name="Remington K.A."/>
            <person name="Rieger T.T."/>
            <person name="Ritchie M.G."/>
            <person name="Robin C."/>
            <person name="Rogers Y.H."/>
            <person name="Rohde C."/>
            <person name="Rozas J."/>
            <person name="Rubenfield M.J."/>
            <person name="Ruiz A."/>
            <person name="Russo S."/>
            <person name="Salzberg S.L."/>
            <person name="Sanchez-Gracia A."/>
            <person name="Saranga D.J."/>
            <person name="Sato H."/>
            <person name="Schaeffer S.W."/>
            <person name="Schatz M.C."/>
            <person name="Schlenke T."/>
            <person name="Schwartz R."/>
            <person name="Segarra C."/>
            <person name="Singh R.S."/>
            <person name="Sirot L."/>
            <person name="Sirota M."/>
            <person name="Sisneros N.B."/>
            <person name="Smith C.D."/>
            <person name="Smith T.F."/>
            <person name="Spieth J."/>
            <person name="Stage D.E."/>
            <person name="Stark A."/>
            <person name="Stephan W."/>
            <person name="Strausberg R.L."/>
            <person name="Strempel S."/>
            <person name="Sturgill D."/>
            <person name="Sutton G."/>
            <person name="Sutton G.G."/>
            <person name="Tao W."/>
            <person name="Teichmann S."/>
            <person name="Tobari Y.N."/>
            <person name="Tomimura Y."/>
            <person name="Tsolas J.M."/>
            <person name="Valente V.L."/>
            <person name="Venter E."/>
            <person name="Venter J.C."/>
            <person name="Vicario S."/>
            <person name="Vieira F.G."/>
            <person name="Vilella A.J."/>
            <person name="Villasante A."/>
            <person name="Walenz B."/>
            <person name="Wang J."/>
            <person name="Wasserman M."/>
            <person name="Watts T."/>
            <person name="Wilson D."/>
            <person name="Wilson R.K."/>
            <person name="Wing R.A."/>
            <person name="Wolfner M.F."/>
            <person name="Wong A."/>
            <person name="Wong G.K."/>
            <person name="Wu C.I."/>
            <person name="Wu G."/>
            <person name="Yamamoto D."/>
            <person name="Yang H.P."/>
            <person name="Yang S.P."/>
            <person name="Yorke J.A."/>
            <person name="Yoshida K."/>
            <person name="Zdobnov E."/>
            <person name="Zhang P."/>
            <person name="Zhang Y."/>
            <person name="Zimin A.V."/>
            <person name="Baldwin J."/>
            <person name="Abdouelleil A."/>
            <person name="Abdulkadir J."/>
            <person name="Abebe A."/>
            <person name="Abera B."/>
            <person name="Abreu J."/>
            <person name="Acer S.C."/>
            <person name="Aftuck L."/>
            <person name="Alexander A."/>
            <person name="An P."/>
            <person name="Anderson E."/>
            <person name="Anderson S."/>
            <person name="Arachi H."/>
            <person name="Azer M."/>
            <person name="Bachantsang P."/>
            <person name="Barry A."/>
            <person name="Bayul T."/>
            <person name="Berlin A."/>
            <person name="Bessette D."/>
            <person name="Bloom T."/>
            <person name="Blye J."/>
            <person name="Boguslavskiy L."/>
            <person name="Bonnet C."/>
            <person name="Boukhgalter B."/>
            <person name="Bourzgui I."/>
            <person name="Brown A."/>
            <person name="Cahill P."/>
            <person name="Channer S."/>
            <person name="Cheshatsang Y."/>
            <person name="Chuda L."/>
            <person name="Citroen M."/>
            <person name="Collymore A."/>
            <person name="Cooke P."/>
            <person name="Costello M."/>
            <person name="D'Aco K."/>
            <person name="Daza R."/>
            <person name="De Haan G."/>
            <person name="DeGray S."/>
            <person name="DeMaso C."/>
            <person name="Dhargay N."/>
            <person name="Dooley K."/>
            <person name="Dooley E."/>
            <person name="Doricent M."/>
            <person name="Dorje P."/>
            <person name="Dorjee K."/>
            <person name="Dupes A."/>
            <person name="Elong R."/>
            <person name="Falk J."/>
            <person name="Farina A."/>
            <person name="Faro S."/>
            <person name="Ferguson D."/>
            <person name="Fisher S."/>
            <person name="Foley C.D."/>
            <person name="Franke A."/>
            <person name="Friedrich D."/>
            <person name="Gadbois L."/>
            <person name="Gearin G."/>
            <person name="Gearin C.R."/>
            <person name="Giannoukos G."/>
            <person name="Goode T."/>
            <person name="Graham J."/>
            <person name="Grandbois E."/>
            <person name="Grewal S."/>
            <person name="Gyaltsen K."/>
            <person name="Hafez N."/>
            <person name="Hagos B."/>
            <person name="Hall J."/>
            <person name="Henson C."/>
            <person name="Hollinger A."/>
            <person name="Honan T."/>
            <person name="Huard M.D."/>
            <person name="Hughes L."/>
            <person name="Hurhula B."/>
            <person name="Husby M.E."/>
            <person name="Kamat A."/>
            <person name="Kanga B."/>
            <person name="Kashin S."/>
            <person name="Khazanovich D."/>
            <person name="Kisner P."/>
            <person name="Lance K."/>
            <person name="Lara M."/>
            <person name="Lee W."/>
            <person name="Lennon N."/>
            <person name="Letendre F."/>
            <person name="LeVine R."/>
            <person name="Lipovsky A."/>
            <person name="Liu X."/>
            <person name="Liu J."/>
            <person name="Liu S."/>
            <person name="Lokyitsang T."/>
            <person name="Lokyitsang Y."/>
            <person name="Lubonja R."/>
            <person name="Lui A."/>
            <person name="MacDonald P."/>
            <person name="Magnisalis V."/>
            <person name="Maru K."/>
            <person name="Matthews C."/>
            <person name="McCusker W."/>
            <person name="McDonough S."/>
            <person name="Mehta T."/>
            <person name="Meldrim J."/>
            <person name="Meneus L."/>
            <person name="Mihai O."/>
            <person name="Mihalev A."/>
            <person name="Mihova T."/>
            <person name="Mittelman R."/>
            <person name="Mlenga V."/>
            <person name="Montmayeur A."/>
            <person name="Mulrain L."/>
            <person name="Navidi A."/>
            <person name="Naylor J."/>
            <person name="Negash T."/>
            <person name="Nguyen T."/>
            <person name="Nguyen N."/>
            <person name="Nicol R."/>
            <person name="Norbu C."/>
            <person name="Norbu N."/>
            <person name="Novod N."/>
            <person name="O'Neill B."/>
            <person name="Osman S."/>
            <person name="Markiewicz E."/>
            <person name="Oyono O.L."/>
            <person name="Patti C."/>
            <person name="Phunkhang P."/>
            <person name="Pierre F."/>
            <person name="Priest M."/>
            <person name="Raghuraman S."/>
            <person name="Rege F."/>
            <person name="Reyes R."/>
            <person name="Rise C."/>
            <person name="Rogov P."/>
            <person name="Ross K."/>
            <person name="Ryan E."/>
            <person name="Settipalli S."/>
            <person name="Shea T."/>
            <person name="Sherpa N."/>
            <person name="Shi L."/>
            <person name="Shih D."/>
            <person name="Sparrow T."/>
            <person name="Spaulding J."/>
            <person name="Stalker J."/>
            <person name="Stange-Thomann N."/>
            <person name="Stavropoulos S."/>
            <person name="Stone C."/>
            <person name="Strader C."/>
            <person name="Tesfaye S."/>
            <person name="Thomson T."/>
            <person name="Thoulutsang Y."/>
            <person name="Thoulutsang D."/>
            <person name="Topham K."/>
            <person name="Topping I."/>
            <person name="Tsamla T."/>
            <person name="Vassiliev H."/>
            <person name="Vo A."/>
            <person name="Wangchuk T."/>
            <person name="Wangdi T."/>
            <person name="Weiand M."/>
            <person name="Wilkinson J."/>
            <person name="Wilson A."/>
            <person name="Yadav S."/>
            <person name="Young G."/>
            <person name="Yu Q."/>
            <person name="Zembek L."/>
            <person name="Zhong D."/>
            <person name="Zimmer A."/>
            <person name="Zwirko Z."/>
            <person name="Jaffe D.B."/>
            <person name="Alvarez P."/>
            <person name="Brockman W."/>
            <person name="Butler J."/>
            <person name="Chin C."/>
            <person name="Gnerre S."/>
            <person name="Grabherr M."/>
            <person name="Kleber M."/>
            <person name="Mauceli E."/>
            <person name="MacCallum I."/>
        </authorList>
    </citation>
    <scope>NUCLEOTIDE SEQUENCE [LARGE SCALE GENOMIC DNA]</scope>
    <source>
        <strain evidence="6">Tai18E2 / Tucson 14021-0261.01</strain>
    </source>
</reference>
<dbReference type="Pfam" id="PF00089">
    <property type="entry name" value="Trypsin"/>
    <property type="match status" value="1"/>
</dbReference>
<dbReference type="PANTHER" id="PTHR24256">
    <property type="entry name" value="TRYPTASE-RELATED"/>
    <property type="match status" value="1"/>
</dbReference>
<organism evidence="5 6">
    <name type="scientific">Drosophila yakuba</name>
    <name type="common">Fruit fly</name>
    <dbReference type="NCBI Taxonomy" id="7245"/>
    <lineage>
        <taxon>Eukaryota</taxon>
        <taxon>Metazoa</taxon>
        <taxon>Ecdysozoa</taxon>
        <taxon>Arthropoda</taxon>
        <taxon>Hexapoda</taxon>
        <taxon>Insecta</taxon>
        <taxon>Pterygota</taxon>
        <taxon>Neoptera</taxon>
        <taxon>Endopterygota</taxon>
        <taxon>Diptera</taxon>
        <taxon>Brachycera</taxon>
        <taxon>Muscomorpha</taxon>
        <taxon>Ephydroidea</taxon>
        <taxon>Drosophilidae</taxon>
        <taxon>Drosophila</taxon>
        <taxon>Sophophora</taxon>
    </lineage>
</organism>
<sequence length="260" mass="28812">MWTRKLLTFLVTISTLHATIQAASLGQECGIFNEKQYKSDNIIAEPTEHPWVGRVVKLNEDGTNELLCVGILIDYRRVVTAAHCASDDNIYGVVFGNSDSSNSLNHVSAVTVHPDYSPRKFENDLAIIELTQDVMFSDLVQPICLPSAEDPRSEASNSKLIVAGIEGQTLNGRKMLDNRIKMVYTKIDSKECHRKHAAFPEELICGHSDRIALSGSALTEASGTPRKFHLIAIAVAGDSVYHGYLNIRPYLDWISRNSLK</sequence>
<dbReference type="InterPro" id="IPR001254">
    <property type="entry name" value="Trypsin_dom"/>
</dbReference>
<dbReference type="InterPro" id="IPR051487">
    <property type="entry name" value="Ser/Thr_Proteases_Immune/Dev"/>
</dbReference>
<dbReference type="eggNOG" id="KOG3627">
    <property type="taxonomic scope" value="Eukaryota"/>
</dbReference>
<dbReference type="PROSITE" id="PS50240">
    <property type="entry name" value="TRYPSIN_DOM"/>
    <property type="match status" value="1"/>
</dbReference>
<evidence type="ECO:0000256" key="2">
    <source>
        <dbReference type="ARBA" id="ARBA00024195"/>
    </source>
</evidence>
<dbReference type="InterPro" id="IPR018114">
    <property type="entry name" value="TRYPSIN_HIS"/>
</dbReference>
<dbReference type="Gene3D" id="2.40.10.10">
    <property type="entry name" value="Trypsin-like serine proteases"/>
    <property type="match status" value="1"/>
</dbReference>
<evidence type="ECO:0000259" key="4">
    <source>
        <dbReference type="PROSITE" id="PS50240"/>
    </source>
</evidence>
<evidence type="ECO:0000313" key="5">
    <source>
        <dbReference type="EMBL" id="EDW96165.2"/>
    </source>
</evidence>